<dbReference type="InterPro" id="IPR033710">
    <property type="entry name" value="TBP_eukaryotic"/>
</dbReference>
<feature type="compositionally biased region" description="Polar residues" evidence="11">
    <location>
        <begin position="11"/>
        <end position="22"/>
    </location>
</feature>
<comment type="similarity">
    <text evidence="2">Belongs to the TBP family.</text>
</comment>
<evidence type="ECO:0000313" key="12">
    <source>
        <dbReference type="EMBL" id="CAD5231836.1"/>
    </source>
</evidence>
<dbReference type="GO" id="GO:0003677">
    <property type="term" value="F:DNA binding"/>
    <property type="evidence" value="ECO:0007669"/>
    <property type="project" value="UniProtKB-KW"/>
</dbReference>
<comment type="caution">
    <text evidence="12">The sequence shown here is derived from an EMBL/GenBank/DDBJ whole genome shotgun (WGS) entry which is preliminary data.</text>
</comment>
<evidence type="ECO:0000256" key="7">
    <source>
        <dbReference type="ARBA" id="ARBA00030739"/>
    </source>
</evidence>
<evidence type="ECO:0000256" key="1">
    <source>
        <dbReference type="ARBA" id="ARBA00004123"/>
    </source>
</evidence>
<dbReference type="PRINTS" id="PR00686">
    <property type="entry name" value="TIFACTORIID"/>
</dbReference>
<evidence type="ECO:0000256" key="6">
    <source>
        <dbReference type="ARBA" id="ARBA00023242"/>
    </source>
</evidence>
<dbReference type="Gene3D" id="3.30.310.10">
    <property type="entry name" value="TATA-Binding Protein"/>
    <property type="match status" value="2"/>
</dbReference>
<dbReference type="Pfam" id="PF00352">
    <property type="entry name" value="TBP"/>
    <property type="match status" value="2"/>
</dbReference>
<dbReference type="InterPro" id="IPR012295">
    <property type="entry name" value="TBP_dom_sf"/>
</dbReference>
<accession>A0A7I8X732</accession>
<evidence type="ECO:0000256" key="10">
    <source>
        <dbReference type="ARBA" id="ARBA00042691"/>
    </source>
</evidence>
<evidence type="ECO:0000256" key="11">
    <source>
        <dbReference type="SAM" id="MobiDB-lite"/>
    </source>
</evidence>
<sequence>MFGPGNIVPRDNTSILQPNNPMATPHHQVESLNVPMTPLSSSNHSAFNESIDLNNNFPKLVPSQIPMAIPSTSLANYIIPSPVIENIVSTCSLGTAINLKHIALNARNAEYNPKRFAAVIMRIREPRTTALIFNSGKVVVTGAKSEDASKLAARKFARIIQKLGFNARFLDFKVQNLVAAVDVQFSIYLEGINLTHSQFSTYEPEIFPGLIYRMVVPRVVLLIFVSGKIVVTGAQKRNDVMDAFNQIYPMLRSKLDCAIPSAKSLFSSQVPRPEVMERRKSGLVYNRLPLFILQNIGRDMNIEDRLNFMDTSHRVHRAIRPSFRVFKILQISDESAETFLQENEEGPRFHFPAIRLPDILSLCTNLEHLSIAIRAPFTFELKNGTGNGPIFDSPMLNVGGYIGQFWALAPEALLKSLKSLSLTVDLVCPYLRNVCMPLPFQDLYFAVSHLLQYDFTTSIQVGICATEEPSFQDIPAAMRMKDNLRWVAWDMTSKGHKVNLELDDYTGYNDVTVEAGNIDYSLGFFYFNPELCEPEEERKFE</sequence>
<dbReference type="FunFam" id="3.30.310.10:FF:000001">
    <property type="entry name" value="TATA-box-binding protein 2"/>
    <property type="match status" value="1"/>
</dbReference>
<keyword evidence="6" id="KW-0539">Nucleus</keyword>
<dbReference type="GO" id="GO:0001092">
    <property type="term" value="F:TFIIA-class transcription factor complex binding"/>
    <property type="evidence" value="ECO:0007669"/>
    <property type="project" value="UniProtKB-ARBA"/>
</dbReference>
<protein>
    <recommendedName>
        <fullName evidence="3">TATA-box-binding protein</fullName>
    </recommendedName>
    <alternativeName>
        <fullName evidence="7">TATA sequence-binding protein</fullName>
    </alternativeName>
    <alternativeName>
        <fullName evidence="9">TATA-binding factor</fullName>
    </alternativeName>
    <alternativeName>
        <fullName evidence="8">TATA-box factor</fullName>
    </alternativeName>
    <alternativeName>
        <fullName evidence="10">Transcription initiation factor TFIID TBP subunit</fullName>
    </alternativeName>
</protein>
<dbReference type="FunFam" id="3.30.310.10:FF:000002">
    <property type="entry name" value="TATA-box-binding protein 2"/>
    <property type="match status" value="1"/>
</dbReference>
<keyword evidence="4" id="KW-0238">DNA-binding</keyword>
<dbReference type="CDD" id="cd04516">
    <property type="entry name" value="TBP_eukaryotes"/>
    <property type="match status" value="1"/>
</dbReference>
<proteinExistence type="inferred from homology"/>
<keyword evidence="13" id="KW-1185">Reference proteome</keyword>
<dbReference type="PANTHER" id="PTHR10126">
    <property type="entry name" value="TATA-BOX BINDING PROTEIN"/>
    <property type="match status" value="1"/>
</dbReference>
<keyword evidence="5" id="KW-0804">Transcription</keyword>
<organism evidence="12 13">
    <name type="scientific">Bursaphelenchus xylophilus</name>
    <name type="common">Pinewood nematode worm</name>
    <name type="synonym">Aphelenchoides xylophilus</name>
    <dbReference type="NCBI Taxonomy" id="6326"/>
    <lineage>
        <taxon>Eukaryota</taxon>
        <taxon>Metazoa</taxon>
        <taxon>Ecdysozoa</taxon>
        <taxon>Nematoda</taxon>
        <taxon>Chromadorea</taxon>
        <taxon>Rhabditida</taxon>
        <taxon>Tylenchina</taxon>
        <taxon>Tylenchomorpha</taxon>
        <taxon>Aphelenchoidea</taxon>
        <taxon>Aphelenchoididae</taxon>
        <taxon>Bursaphelenchus</taxon>
    </lineage>
</organism>
<dbReference type="GO" id="GO:0005634">
    <property type="term" value="C:nucleus"/>
    <property type="evidence" value="ECO:0007669"/>
    <property type="project" value="UniProtKB-SubCell"/>
</dbReference>
<gene>
    <name evidence="12" type="ORF">BXYJ_LOCUS11932</name>
</gene>
<dbReference type="OrthoDB" id="5820872at2759"/>
<dbReference type="EMBL" id="CAJFCV020000005">
    <property type="protein sequence ID" value="CAG9123341.1"/>
    <property type="molecule type" value="Genomic_DNA"/>
</dbReference>
<feature type="region of interest" description="Disordered" evidence="11">
    <location>
        <begin position="1"/>
        <end position="26"/>
    </location>
</feature>
<evidence type="ECO:0000256" key="4">
    <source>
        <dbReference type="ARBA" id="ARBA00023125"/>
    </source>
</evidence>
<evidence type="ECO:0000313" key="13">
    <source>
        <dbReference type="Proteomes" id="UP000659654"/>
    </source>
</evidence>
<dbReference type="Proteomes" id="UP000659654">
    <property type="component" value="Unassembled WGS sequence"/>
</dbReference>
<dbReference type="GO" id="GO:0006352">
    <property type="term" value="P:DNA-templated transcription initiation"/>
    <property type="evidence" value="ECO:0007669"/>
    <property type="project" value="InterPro"/>
</dbReference>
<name>A0A7I8X732_BURXY</name>
<dbReference type="Proteomes" id="UP000582659">
    <property type="component" value="Unassembled WGS sequence"/>
</dbReference>
<dbReference type="HAMAP" id="MF_00408">
    <property type="entry name" value="TATA_bind_prot_arch"/>
    <property type="match status" value="1"/>
</dbReference>
<dbReference type="InterPro" id="IPR000814">
    <property type="entry name" value="TBP"/>
</dbReference>
<dbReference type="SUPFAM" id="SSF55945">
    <property type="entry name" value="TATA-box binding protein-like"/>
    <property type="match status" value="2"/>
</dbReference>
<evidence type="ECO:0000256" key="5">
    <source>
        <dbReference type="ARBA" id="ARBA00023163"/>
    </source>
</evidence>
<evidence type="ECO:0000256" key="9">
    <source>
        <dbReference type="ARBA" id="ARBA00042653"/>
    </source>
</evidence>
<evidence type="ECO:0000256" key="3">
    <source>
        <dbReference type="ARBA" id="ARBA00021962"/>
    </source>
</evidence>
<evidence type="ECO:0000256" key="8">
    <source>
        <dbReference type="ARBA" id="ARBA00033017"/>
    </source>
</evidence>
<dbReference type="AlphaFoldDB" id="A0A7I8X732"/>
<dbReference type="EMBL" id="CAJFDI010000005">
    <property type="protein sequence ID" value="CAD5231836.1"/>
    <property type="molecule type" value="Genomic_DNA"/>
</dbReference>
<evidence type="ECO:0000256" key="2">
    <source>
        <dbReference type="ARBA" id="ARBA00005560"/>
    </source>
</evidence>
<dbReference type="SMR" id="A0A7I8X732"/>
<comment type="subcellular location">
    <subcellularLocation>
        <location evidence="1">Nucleus</location>
    </subcellularLocation>
</comment>
<reference evidence="12" key="1">
    <citation type="submission" date="2020-09" db="EMBL/GenBank/DDBJ databases">
        <authorList>
            <person name="Kikuchi T."/>
        </authorList>
    </citation>
    <scope>NUCLEOTIDE SEQUENCE</scope>
    <source>
        <strain evidence="12">Ka4C1</strain>
    </source>
</reference>